<dbReference type="Proteomes" id="UP000596742">
    <property type="component" value="Unassembled WGS sequence"/>
</dbReference>
<sequence>AKHNCTMIGRENHVNISTSIDREFWIDAIVTYSPWIEYLGCSRVTNEIAETPKYVTSGQQIKQCLHICTDYHSIGIQ</sequence>
<accession>A0A8B6BGW3</accession>
<feature type="non-terminal residue" evidence="1">
    <location>
        <position position="1"/>
    </location>
</feature>
<dbReference type="AlphaFoldDB" id="A0A8B6BGW3"/>
<name>A0A8B6BGW3_MYTGA</name>
<reference evidence="1" key="1">
    <citation type="submission" date="2018-11" db="EMBL/GenBank/DDBJ databases">
        <authorList>
            <person name="Alioto T."/>
            <person name="Alioto T."/>
        </authorList>
    </citation>
    <scope>NUCLEOTIDE SEQUENCE</scope>
</reference>
<organism evidence="1 2">
    <name type="scientific">Mytilus galloprovincialis</name>
    <name type="common">Mediterranean mussel</name>
    <dbReference type="NCBI Taxonomy" id="29158"/>
    <lineage>
        <taxon>Eukaryota</taxon>
        <taxon>Metazoa</taxon>
        <taxon>Spiralia</taxon>
        <taxon>Lophotrochozoa</taxon>
        <taxon>Mollusca</taxon>
        <taxon>Bivalvia</taxon>
        <taxon>Autobranchia</taxon>
        <taxon>Pteriomorphia</taxon>
        <taxon>Mytilida</taxon>
        <taxon>Mytiloidea</taxon>
        <taxon>Mytilidae</taxon>
        <taxon>Mytilinae</taxon>
        <taxon>Mytilus</taxon>
    </lineage>
</organism>
<dbReference type="OrthoDB" id="6121008at2759"/>
<dbReference type="EMBL" id="UYJE01000123">
    <property type="protein sequence ID" value="VDH90305.1"/>
    <property type="molecule type" value="Genomic_DNA"/>
</dbReference>
<proteinExistence type="predicted"/>
<feature type="non-terminal residue" evidence="1">
    <location>
        <position position="77"/>
    </location>
</feature>
<evidence type="ECO:0000313" key="1">
    <source>
        <dbReference type="EMBL" id="VDH90305.1"/>
    </source>
</evidence>
<evidence type="ECO:0000313" key="2">
    <source>
        <dbReference type="Proteomes" id="UP000596742"/>
    </source>
</evidence>
<gene>
    <name evidence="1" type="ORF">MGAL_10B033529</name>
</gene>
<protein>
    <submittedName>
        <fullName evidence="1">Uncharacterized protein</fullName>
    </submittedName>
</protein>
<keyword evidence="2" id="KW-1185">Reference proteome</keyword>
<comment type="caution">
    <text evidence="1">The sequence shown here is derived from an EMBL/GenBank/DDBJ whole genome shotgun (WGS) entry which is preliminary data.</text>
</comment>